<name>A0A8J7F7Q6_9CYAN</name>
<dbReference type="AlphaFoldDB" id="A0A8J7F7Q6"/>
<dbReference type="RefSeq" id="WP_193919659.1">
    <property type="nucleotide sequence ID" value="NZ_JADEWL010000025.1"/>
</dbReference>
<gene>
    <name evidence="1" type="ORF">IQ247_10480</name>
</gene>
<comment type="caution">
    <text evidence="1">The sequence shown here is derived from an EMBL/GenBank/DDBJ whole genome shotgun (WGS) entry which is preliminary data.</text>
</comment>
<dbReference type="EMBL" id="JADEWL010000025">
    <property type="protein sequence ID" value="MBE9213094.1"/>
    <property type="molecule type" value="Genomic_DNA"/>
</dbReference>
<protein>
    <submittedName>
        <fullName evidence="1">Lasso peptide</fullName>
    </submittedName>
</protein>
<dbReference type="Proteomes" id="UP000620559">
    <property type="component" value="Unassembled WGS sequence"/>
</dbReference>
<evidence type="ECO:0000313" key="1">
    <source>
        <dbReference type="EMBL" id="MBE9213094.1"/>
    </source>
</evidence>
<dbReference type="NCBIfam" id="NF033521">
    <property type="entry name" value="lasso_leader_L3"/>
    <property type="match status" value="1"/>
</dbReference>
<dbReference type="NCBIfam" id="NF033528">
    <property type="entry name" value="lasso_cyano"/>
    <property type="match status" value="1"/>
</dbReference>
<sequence length="60" mass="6129">MKKSYEAPKLTNHGTVNSITQASVKGSPVDTVFGEDGSIIGNLTGSLDACTSGDLINCGK</sequence>
<reference evidence="1" key="1">
    <citation type="submission" date="2020-10" db="EMBL/GenBank/DDBJ databases">
        <authorList>
            <person name="Castelo-Branco R."/>
            <person name="Eusebio N."/>
            <person name="Adriana R."/>
            <person name="Vieira A."/>
            <person name="Brugerolle De Fraissinette N."/>
            <person name="Rezende De Castro R."/>
            <person name="Schneider M.P."/>
            <person name="Vasconcelos V."/>
            <person name="Leao P.N."/>
        </authorList>
    </citation>
    <scope>NUCLEOTIDE SEQUENCE</scope>
    <source>
        <strain evidence="1">LEGE 06105</strain>
    </source>
</reference>
<keyword evidence="2" id="KW-1185">Reference proteome</keyword>
<organism evidence="1 2">
    <name type="scientific">Plectonema cf. radiosum LEGE 06105</name>
    <dbReference type="NCBI Taxonomy" id="945769"/>
    <lineage>
        <taxon>Bacteria</taxon>
        <taxon>Bacillati</taxon>
        <taxon>Cyanobacteriota</taxon>
        <taxon>Cyanophyceae</taxon>
        <taxon>Oscillatoriophycideae</taxon>
        <taxon>Oscillatoriales</taxon>
        <taxon>Microcoleaceae</taxon>
        <taxon>Plectonema</taxon>
    </lineage>
</organism>
<accession>A0A8J7F7Q6</accession>
<proteinExistence type="predicted"/>
<evidence type="ECO:0000313" key="2">
    <source>
        <dbReference type="Proteomes" id="UP000620559"/>
    </source>
</evidence>